<evidence type="ECO:0000256" key="1">
    <source>
        <dbReference type="SAM" id="MobiDB-lite"/>
    </source>
</evidence>
<comment type="caution">
    <text evidence="3">The sequence shown here is derived from an EMBL/GenBank/DDBJ whole genome shotgun (WGS) entry which is preliminary data.</text>
</comment>
<dbReference type="EMBL" id="JBFXLS010000012">
    <property type="protein sequence ID" value="KAL2830452.1"/>
    <property type="molecule type" value="Genomic_DNA"/>
</dbReference>
<evidence type="ECO:0000313" key="3">
    <source>
        <dbReference type="EMBL" id="KAL2830452.1"/>
    </source>
</evidence>
<gene>
    <name evidence="3" type="ORF">BDW59DRAFT_140983</name>
</gene>
<dbReference type="Proteomes" id="UP001610335">
    <property type="component" value="Unassembled WGS sequence"/>
</dbReference>
<accession>A0ABR4IRQ5</accession>
<feature type="compositionally biased region" description="Basic and acidic residues" evidence="1">
    <location>
        <begin position="1"/>
        <end position="10"/>
    </location>
</feature>
<keyword evidence="4" id="KW-1185">Reference proteome</keyword>
<feature type="region of interest" description="Disordered" evidence="1">
    <location>
        <begin position="1"/>
        <end position="41"/>
    </location>
</feature>
<dbReference type="CDD" id="cd14688">
    <property type="entry name" value="bZIP_YAP"/>
    <property type="match status" value="1"/>
</dbReference>
<dbReference type="PANTHER" id="PTHR38116:SF5">
    <property type="entry name" value="BZIP DOMAIN-CONTAINING PROTEIN"/>
    <property type="match status" value="1"/>
</dbReference>
<feature type="domain" description="BZIP" evidence="2">
    <location>
        <begin position="29"/>
        <end position="44"/>
    </location>
</feature>
<proteinExistence type="predicted"/>
<dbReference type="InterPro" id="IPR021833">
    <property type="entry name" value="DUF3425"/>
</dbReference>
<protein>
    <recommendedName>
        <fullName evidence="2">BZIP domain-containing protein</fullName>
    </recommendedName>
</protein>
<sequence length="481" mass="53606">MPPRTRDVVHQTEAVMKERRKPVRRDPERRRQQNIQAQRKYREKLRERLDRLEAFAASATQTDKAPPVETEIPEVDTAHASSNAPQHGIPTSLSAYNALDVSATCLPAATLAQCQSLIPQLDVIPSSMGMWNSPTHVTLPANTSELNMWDPVPLLPQPDDMTSALNMWYPPTHVPLPDSTPSTLCMSDSGPFVRSSDSTPSEESIWDSITQGPPSDGTPSAPSISELTTPAYPPVVTHDKSSNDFRPCWTTTVNCGCSSPHFQIQTQGPKPFSFGEFKILRYEASPPAADPYANHLRIDSICTITALYALGMHVGVTEDDICGDESLSPFFRPGTQSADALVKSSLIHSVKAAFKSLKPDMRPSNEQITVPHHPYIDILPFPSLRKYLITHQEELDEDGFFHDMLTGLVCWGGTGLGQRDRNHSTGHASTGTPWDVRSWEARVWFLKKYWNWLGGEDGELVRQSEWWRSIRGDDSLEVEEL</sequence>
<organism evidence="3 4">
    <name type="scientific">Aspergillus cavernicola</name>
    <dbReference type="NCBI Taxonomy" id="176166"/>
    <lineage>
        <taxon>Eukaryota</taxon>
        <taxon>Fungi</taxon>
        <taxon>Dikarya</taxon>
        <taxon>Ascomycota</taxon>
        <taxon>Pezizomycotina</taxon>
        <taxon>Eurotiomycetes</taxon>
        <taxon>Eurotiomycetidae</taxon>
        <taxon>Eurotiales</taxon>
        <taxon>Aspergillaceae</taxon>
        <taxon>Aspergillus</taxon>
        <taxon>Aspergillus subgen. Nidulantes</taxon>
    </lineage>
</organism>
<dbReference type="PROSITE" id="PS00036">
    <property type="entry name" value="BZIP_BASIC"/>
    <property type="match status" value="1"/>
</dbReference>
<dbReference type="PANTHER" id="PTHR38116">
    <property type="entry name" value="CHROMOSOME 7, WHOLE GENOME SHOTGUN SEQUENCE"/>
    <property type="match status" value="1"/>
</dbReference>
<evidence type="ECO:0000259" key="2">
    <source>
        <dbReference type="PROSITE" id="PS00036"/>
    </source>
</evidence>
<evidence type="ECO:0000313" key="4">
    <source>
        <dbReference type="Proteomes" id="UP001610335"/>
    </source>
</evidence>
<feature type="region of interest" description="Disordered" evidence="1">
    <location>
        <begin position="189"/>
        <end position="222"/>
    </location>
</feature>
<name>A0ABR4IRQ5_9EURO</name>
<dbReference type="Pfam" id="PF11905">
    <property type="entry name" value="DUF3425"/>
    <property type="match status" value="1"/>
</dbReference>
<feature type="compositionally biased region" description="Polar residues" evidence="1">
    <location>
        <begin position="195"/>
        <end position="222"/>
    </location>
</feature>
<dbReference type="InterPro" id="IPR004827">
    <property type="entry name" value="bZIP"/>
</dbReference>
<reference evidence="3 4" key="1">
    <citation type="submission" date="2024-07" db="EMBL/GenBank/DDBJ databases">
        <title>Section-level genome sequencing and comparative genomics of Aspergillus sections Usti and Cavernicolus.</title>
        <authorList>
            <consortium name="Lawrence Berkeley National Laboratory"/>
            <person name="Nybo J.L."/>
            <person name="Vesth T.C."/>
            <person name="Theobald S."/>
            <person name="Frisvad J.C."/>
            <person name="Larsen T.O."/>
            <person name="Kjaerboelling I."/>
            <person name="Rothschild-Mancinelli K."/>
            <person name="Lyhne E.K."/>
            <person name="Kogle M.E."/>
            <person name="Barry K."/>
            <person name="Clum A."/>
            <person name="Na H."/>
            <person name="Ledsgaard L."/>
            <person name="Lin J."/>
            <person name="Lipzen A."/>
            <person name="Kuo A."/>
            <person name="Riley R."/>
            <person name="Mondo S."/>
            <person name="LaButti K."/>
            <person name="Haridas S."/>
            <person name="Pangalinan J."/>
            <person name="Salamov A.A."/>
            <person name="Simmons B.A."/>
            <person name="Magnuson J.K."/>
            <person name="Chen J."/>
            <person name="Drula E."/>
            <person name="Henrissat B."/>
            <person name="Wiebenga A."/>
            <person name="Lubbers R.J."/>
            <person name="Gomes A.C."/>
            <person name="Makela M.R."/>
            <person name="Stajich J."/>
            <person name="Grigoriev I.V."/>
            <person name="Mortensen U.H."/>
            <person name="De vries R.P."/>
            <person name="Baker S.E."/>
            <person name="Andersen M.R."/>
        </authorList>
    </citation>
    <scope>NUCLEOTIDE SEQUENCE [LARGE SCALE GENOMIC DNA]</scope>
    <source>
        <strain evidence="3 4">CBS 600.67</strain>
    </source>
</reference>